<accession>A0ABQ5HLL4</accession>
<comment type="caution">
    <text evidence="1">The sequence shown here is derived from an EMBL/GenBank/DDBJ whole genome shotgun (WGS) entry which is preliminary data.</text>
</comment>
<sequence length="311" mass="34917">MGDEHLSTIPEKGSDEFIKSSVEDLVPIPSEFEDTSESDSDCDLSLCDDFSPINVYEEKYVTFSNPLFDSNDDFTSSDDESLSNEDVSEENVKIYSNPLFEFDDKYISSAVNPLFDEMLENIESKASYDSNLDEPAVLVTPLSDDNEDECFDPSGDVDEIEFLLHRDPSKISVDSILEGFIDEPPLEENDDLFDLESKENEWKKILYDAPIDELMTEDKVGHLFLLSSRSEDTIFDHGIPVFSLEPVVSHRSGTFMCFNVYLNILNESPMEIFSSTCLTLNITMIVMGRVKLGGLAQILKRSPGGGKPMIP</sequence>
<evidence type="ECO:0000313" key="1">
    <source>
        <dbReference type="EMBL" id="GJT88773.1"/>
    </source>
</evidence>
<keyword evidence="2" id="KW-1185">Reference proteome</keyword>
<reference evidence="1" key="1">
    <citation type="journal article" date="2022" name="Int. J. Mol. Sci.">
        <title>Draft Genome of Tanacetum Coccineum: Genomic Comparison of Closely Related Tanacetum-Family Plants.</title>
        <authorList>
            <person name="Yamashiro T."/>
            <person name="Shiraishi A."/>
            <person name="Nakayama K."/>
            <person name="Satake H."/>
        </authorList>
    </citation>
    <scope>NUCLEOTIDE SEQUENCE</scope>
</reference>
<gene>
    <name evidence="1" type="ORF">Tco_1070490</name>
</gene>
<reference evidence="1" key="2">
    <citation type="submission" date="2022-01" db="EMBL/GenBank/DDBJ databases">
        <authorList>
            <person name="Yamashiro T."/>
            <person name="Shiraishi A."/>
            <person name="Satake H."/>
            <person name="Nakayama K."/>
        </authorList>
    </citation>
    <scope>NUCLEOTIDE SEQUENCE</scope>
</reference>
<dbReference type="Proteomes" id="UP001151760">
    <property type="component" value="Unassembled WGS sequence"/>
</dbReference>
<protein>
    <submittedName>
        <fullName evidence="1">Uncharacterized protein</fullName>
    </submittedName>
</protein>
<name>A0ABQ5HLL4_9ASTR</name>
<dbReference type="EMBL" id="BQNB010019763">
    <property type="protein sequence ID" value="GJT88773.1"/>
    <property type="molecule type" value="Genomic_DNA"/>
</dbReference>
<proteinExistence type="predicted"/>
<evidence type="ECO:0000313" key="2">
    <source>
        <dbReference type="Proteomes" id="UP001151760"/>
    </source>
</evidence>
<organism evidence="1 2">
    <name type="scientific">Tanacetum coccineum</name>
    <dbReference type="NCBI Taxonomy" id="301880"/>
    <lineage>
        <taxon>Eukaryota</taxon>
        <taxon>Viridiplantae</taxon>
        <taxon>Streptophyta</taxon>
        <taxon>Embryophyta</taxon>
        <taxon>Tracheophyta</taxon>
        <taxon>Spermatophyta</taxon>
        <taxon>Magnoliopsida</taxon>
        <taxon>eudicotyledons</taxon>
        <taxon>Gunneridae</taxon>
        <taxon>Pentapetalae</taxon>
        <taxon>asterids</taxon>
        <taxon>campanulids</taxon>
        <taxon>Asterales</taxon>
        <taxon>Asteraceae</taxon>
        <taxon>Asteroideae</taxon>
        <taxon>Anthemideae</taxon>
        <taxon>Anthemidinae</taxon>
        <taxon>Tanacetum</taxon>
    </lineage>
</organism>